<evidence type="ECO:0000313" key="1">
    <source>
        <dbReference type="EMBL" id="KAG5397832.1"/>
    </source>
</evidence>
<organism evidence="1 2">
    <name type="scientific">Brassica rapa subsp. trilocularis</name>
    <dbReference type="NCBI Taxonomy" id="1813537"/>
    <lineage>
        <taxon>Eukaryota</taxon>
        <taxon>Viridiplantae</taxon>
        <taxon>Streptophyta</taxon>
        <taxon>Embryophyta</taxon>
        <taxon>Tracheophyta</taxon>
        <taxon>Spermatophyta</taxon>
        <taxon>Magnoliopsida</taxon>
        <taxon>eudicotyledons</taxon>
        <taxon>Gunneridae</taxon>
        <taxon>Pentapetalae</taxon>
        <taxon>rosids</taxon>
        <taxon>malvids</taxon>
        <taxon>Brassicales</taxon>
        <taxon>Brassicaceae</taxon>
        <taxon>Brassiceae</taxon>
        <taxon>Brassica</taxon>
    </lineage>
</organism>
<evidence type="ECO:0008006" key="3">
    <source>
        <dbReference type="Google" id="ProtNLM"/>
    </source>
</evidence>
<sequence>MKRKRTYVGNVEEVKTKIKSINSSKLQIILHATKRSCKKNIFIYTLKKMDAVVICVLRFMSVKSYKKL</sequence>
<comment type="caution">
    <text evidence="1">The sequence shown here is derived from an EMBL/GenBank/DDBJ whole genome shotgun (WGS) entry which is preliminary data.</text>
</comment>
<dbReference type="Proteomes" id="UP000823674">
    <property type="component" value="Chromosome A05"/>
</dbReference>
<name>A0ABQ7MGF2_BRACM</name>
<evidence type="ECO:0000313" key="2">
    <source>
        <dbReference type="Proteomes" id="UP000823674"/>
    </source>
</evidence>
<gene>
    <name evidence="1" type="primary">A05p033950.1_BraROA</name>
    <name evidence="1" type="ORF">IGI04_019646</name>
</gene>
<protein>
    <recommendedName>
        <fullName evidence="3">MADS-box domain-containing protein</fullName>
    </recommendedName>
</protein>
<dbReference type="EMBL" id="JADBGQ010000005">
    <property type="protein sequence ID" value="KAG5397832.1"/>
    <property type="molecule type" value="Genomic_DNA"/>
</dbReference>
<reference evidence="1 2" key="1">
    <citation type="submission" date="2021-03" db="EMBL/GenBank/DDBJ databases">
        <authorList>
            <person name="King G.J."/>
            <person name="Bancroft I."/>
            <person name="Baten A."/>
            <person name="Bloomfield J."/>
            <person name="Borpatragohain P."/>
            <person name="He Z."/>
            <person name="Irish N."/>
            <person name="Irwin J."/>
            <person name="Liu K."/>
            <person name="Mauleon R.P."/>
            <person name="Moore J."/>
            <person name="Morris R."/>
            <person name="Ostergaard L."/>
            <person name="Wang B."/>
            <person name="Wells R."/>
        </authorList>
    </citation>
    <scope>NUCLEOTIDE SEQUENCE [LARGE SCALE GENOMIC DNA]</scope>
    <source>
        <strain evidence="1">R-o-18</strain>
        <tissue evidence="1">Leaf</tissue>
    </source>
</reference>
<accession>A0ABQ7MGF2</accession>
<proteinExistence type="predicted"/>
<keyword evidence="2" id="KW-1185">Reference proteome</keyword>